<dbReference type="GeneID" id="5850435"/>
<evidence type="ECO:0000313" key="3">
    <source>
        <dbReference type="Proteomes" id="UP000203316"/>
    </source>
</evidence>
<evidence type="ECO:0000259" key="1">
    <source>
        <dbReference type="PROSITE" id="PS50940"/>
    </source>
</evidence>
<dbReference type="GO" id="GO:0005576">
    <property type="term" value="C:extracellular region"/>
    <property type="evidence" value="ECO:0007669"/>
    <property type="project" value="InterPro"/>
</dbReference>
<dbReference type="SUPFAM" id="SSF57625">
    <property type="entry name" value="Invertebrate chitin-binding proteins"/>
    <property type="match status" value="1"/>
</dbReference>
<dbReference type="EMBL" id="EU309041">
    <property type="protein sequence ID" value="ABY65735.1"/>
    <property type="molecule type" value="Genomic_DNA"/>
</dbReference>
<evidence type="ECO:0000313" key="2">
    <source>
        <dbReference type="EMBL" id="ABY65735.1"/>
    </source>
</evidence>
<dbReference type="SMART" id="SM00494">
    <property type="entry name" value="ChtBD2"/>
    <property type="match status" value="1"/>
</dbReference>
<reference evidence="2 3" key="1">
    <citation type="submission" date="2007-11" db="EMBL/GenBank/DDBJ databases">
        <title>Sequence and organization of Orgyia leucostigma nucleopolyhedrovirus genome.</title>
        <authorList>
            <person name="Eveleigh R.J.M."/>
            <person name="Lapointe R."/>
            <person name="Graham R.I."/>
            <person name="Lauzon H.A.M."/>
            <person name="Pavlik L."/>
            <person name="Arif B.M."/>
            <person name="Lucarotti C.J."/>
        </authorList>
    </citation>
    <scope>NUCLEOTIDE SEQUENCE [LARGE SCALE GENOMIC DNA]</scope>
    <source>
        <strain evidence="2">CFS-77</strain>
    </source>
</reference>
<dbReference type="Gene3D" id="2.170.140.10">
    <property type="entry name" value="Chitin binding domain"/>
    <property type="match status" value="1"/>
</dbReference>
<dbReference type="OrthoDB" id="24819at10239"/>
<dbReference type="InterPro" id="IPR036508">
    <property type="entry name" value="Chitin-bd_dom_sf"/>
</dbReference>
<keyword evidence="3" id="KW-1185">Reference proteome</keyword>
<dbReference type="Proteomes" id="UP000203316">
    <property type="component" value="Segment"/>
</dbReference>
<dbReference type="CAZy" id="CBM14">
    <property type="family name" value="Carbohydrate-Binding Module Family 14"/>
</dbReference>
<dbReference type="PROSITE" id="PS50940">
    <property type="entry name" value="CHIT_BIND_II"/>
    <property type="match status" value="1"/>
</dbReference>
<organism evidence="2 3">
    <name type="scientific">Orgyia leucostigma nucleopolyhedrovirus</name>
    <dbReference type="NCBI Taxonomy" id="490711"/>
    <lineage>
        <taxon>Viruses</taxon>
        <taxon>Viruses incertae sedis</taxon>
        <taxon>Naldaviricetes</taxon>
        <taxon>Lefavirales</taxon>
        <taxon>Baculoviridae</taxon>
        <taxon>Alphabaculovirus</taxon>
        <taxon>Alphabaculovirus orleucostigmae</taxon>
    </lineage>
</organism>
<feature type="domain" description="Chitin-binding type-2" evidence="1">
    <location>
        <begin position="29"/>
        <end position="84"/>
    </location>
</feature>
<dbReference type="KEGG" id="vg:5850435"/>
<dbReference type="InterPro" id="IPR002557">
    <property type="entry name" value="Chitin-bd_dom"/>
</dbReference>
<protein>
    <submittedName>
        <fullName evidence="2">Chitin binding 1</fullName>
    </submittedName>
</protein>
<dbReference type="Pfam" id="PF01607">
    <property type="entry name" value="CBM_14"/>
    <property type="match status" value="1"/>
</dbReference>
<name>B0FDM7_9ABAC</name>
<proteinExistence type="predicted"/>
<dbReference type="RefSeq" id="YP_001650919.1">
    <property type="nucleotide sequence ID" value="NC_010276.1"/>
</dbReference>
<accession>B0FDM7</accession>
<dbReference type="GO" id="GO:0008061">
    <property type="term" value="F:chitin binding"/>
    <property type="evidence" value="ECO:0007669"/>
    <property type="project" value="InterPro"/>
</dbReference>
<sequence length="92" mass="10735">MWLLLALFIIVKLLVFHKMNKLHENLHKEKICPKGYFGLVPDASDCNSYYLCPGTIQFFCPNNTQFDLDAYKCVDLERRDGCFAKMSRNLLL</sequence>
<gene>
    <name evidence="2" type="primary">chtB1</name>
</gene>